<protein>
    <submittedName>
        <fullName evidence="2">Uncharacterized protein</fullName>
    </submittedName>
</protein>
<dbReference type="OrthoDB" id="4072855at2759"/>
<feature type="compositionally biased region" description="Polar residues" evidence="1">
    <location>
        <begin position="17"/>
        <end position="29"/>
    </location>
</feature>
<reference evidence="2" key="1">
    <citation type="submission" date="2020-11" db="EMBL/GenBank/DDBJ databases">
        <authorList>
            <consortium name="DOE Joint Genome Institute"/>
            <person name="Ahrendt S."/>
            <person name="Riley R."/>
            <person name="Andreopoulos W."/>
            <person name="Labutti K."/>
            <person name="Pangilinan J."/>
            <person name="Ruiz-Duenas F.J."/>
            <person name="Barrasa J.M."/>
            <person name="Sanchez-Garcia M."/>
            <person name="Camarero S."/>
            <person name="Miyauchi S."/>
            <person name="Serrano A."/>
            <person name="Linde D."/>
            <person name="Babiker R."/>
            <person name="Drula E."/>
            <person name="Ayuso-Fernandez I."/>
            <person name="Pacheco R."/>
            <person name="Padilla G."/>
            <person name="Ferreira P."/>
            <person name="Barriuso J."/>
            <person name="Kellner H."/>
            <person name="Castanera R."/>
            <person name="Alfaro M."/>
            <person name="Ramirez L."/>
            <person name="Pisabarro A.G."/>
            <person name="Kuo A."/>
            <person name="Tritt A."/>
            <person name="Lipzen A."/>
            <person name="He G."/>
            <person name="Yan M."/>
            <person name="Ng V."/>
            <person name="Cullen D."/>
            <person name="Martin F."/>
            <person name="Rosso M.-N."/>
            <person name="Henrissat B."/>
            <person name="Hibbett D."/>
            <person name="Martinez A.T."/>
            <person name="Grigoriev I.V."/>
        </authorList>
    </citation>
    <scope>NUCLEOTIDE SEQUENCE</scope>
    <source>
        <strain evidence="2">AH 40177</strain>
    </source>
</reference>
<accession>A0A9P5Q0G6</accession>
<keyword evidence="3" id="KW-1185">Reference proteome</keyword>
<dbReference type="EMBL" id="JADNRY010000008">
    <property type="protein sequence ID" value="KAF9075846.1"/>
    <property type="molecule type" value="Genomic_DNA"/>
</dbReference>
<name>A0A9P5Q0G6_9AGAR</name>
<dbReference type="Proteomes" id="UP000772434">
    <property type="component" value="Unassembled WGS sequence"/>
</dbReference>
<evidence type="ECO:0000313" key="2">
    <source>
        <dbReference type="EMBL" id="KAF9075846.1"/>
    </source>
</evidence>
<feature type="compositionally biased region" description="Basic and acidic residues" evidence="1">
    <location>
        <begin position="111"/>
        <end position="125"/>
    </location>
</feature>
<evidence type="ECO:0000313" key="3">
    <source>
        <dbReference type="Proteomes" id="UP000772434"/>
    </source>
</evidence>
<proteinExistence type="predicted"/>
<feature type="region of interest" description="Disordered" evidence="1">
    <location>
        <begin position="1"/>
        <end position="31"/>
    </location>
</feature>
<sequence>MNEYASPKRVQTDDIHASNTASNVPSTLSHGLDPDITAALRNIGMRTRKSVLEGYAINSESPRMKAMSMSTANFFHSPRDDPMGARIISPRKRCRSASPIDNGTDACNGEDSMRLDARGHPERPVKPLKRTGRPFTQTQSLPAGALFPGQSQTNNQGNPRRAFEEEEDWSADLTPQPEGEASMLLT</sequence>
<dbReference type="AlphaFoldDB" id="A0A9P5Q0G6"/>
<gene>
    <name evidence="2" type="ORF">BDP27DRAFT_1358453</name>
</gene>
<comment type="caution">
    <text evidence="2">The sequence shown here is derived from an EMBL/GenBank/DDBJ whole genome shotgun (WGS) entry which is preliminary data.</text>
</comment>
<feature type="compositionally biased region" description="Polar residues" evidence="1">
    <location>
        <begin position="149"/>
        <end position="158"/>
    </location>
</feature>
<evidence type="ECO:0000256" key="1">
    <source>
        <dbReference type="SAM" id="MobiDB-lite"/>
    </source>
</evidence>
<feature type="region of interest" description="Disordered" evidence="1">
    <location>
        <begin position="93"/>
        <end position="186"/>
    </location>
</feature>
<organism evidence="2 3">
    <name type="scientific">Rhodocollybia butyracea</name>
    <dbReference type="NCBI Taxonomy" id="206335"/>
    <lineage>
        <taxon>Eukaryota</taxon>
        <taxon>Fungi</taxon>
        <taxon>Dikarya</taxon>
        <taxon>Basidiomycota</taxon>
        <taxon>Agaricomycotina</taxon>
        <taxon>Agaricomycetes</taxon>
        <taxon>Agaricomycetidae</taxon>
        <taxon>Agaricales</taxon>
        <taxon>Marasmiineae</taxon>
        <taxon>Omphalotaceae</taxon>
        <taxon>Rhodocollybia</taxon>
    </lineage>
</organism>